<gene>
    <name evidence="1" type="ORF">S06H3_40205</name>
</gene>
<dbReference type="EMBL" id="BARV01024655">
    <property type="protein sequence ID" value="GAI35621.1"/>
    <property type="molecule type" value="Genomic_DNA"/>
</dbReference>
<name>X1NZJ0_9ZZZZ</name>
<comment type="caution">
    <text evidence="1">The sequence shown here is derived from an EMBL/GenBank/DDBJ whole genome shotgun (WGS) entry which is preliminary data.</text>
</comment>
<evidence type="ECO:0000313" key="1">
    <source>
        <dbReference type="EMBL" id="GAI35621.1"/>
    </source>
</evidence>
<sequence>EVSSVDGYVGHYQSEASWATIRNGAGTDANDTDWNGIKMYITGALPTYWVRLYRPIILFDTSGLPDDAIKTSATLSIDGAGKVDNLSISPFSLNIYSSNPASNIVLEAADYITLGAEAFCDTPITYAAWDTADYNDFVLNAAGIAAISTIGVTKLGARDTYYDVPNNSPGVPSGNTYSNIIGHAADTGSGSKPKLVVIYELAVGLENKSANMAAKMIAGKLI</sequence>
<proteinExistence type="predicted"/>
<dbReference type="AlphaFoldDB" id="X1NZJ0"/>
<protein>
    <submittedName>
        <fullName evidence="1">Uncharacterized protein</fullName>
    </submittedName>
</protein>
<organism evidence="1">
    <name type="scientific">marine sediment metagenome</name>
    <dbReference type="NCBI Taxonomy" id="412755"/>
    <lineage>
        <taxon>unclassified sequences</taxon>
        <taxon>metagenomes</taxon>
        <taxon>ecological metagenomes</taxon>
    </lineage>
</organism>
<accession>X1NZJ0</accession>
<reference evidence="1" key="1">
    <citation type="journal article" date="2014" name="Front. Microbiol.">
        <title>High frequency of phylogenetically diverse reductive dehalogenase-homologous genes in deep subseafloor sedimentary metagenomes.</title>
        <authorList>
            <person name="Kawai M."/>
            <person name="Futagami T."/>
            <person name="Toyoda A."/>
            <person name="Takaki Y."/>
            <person name="Nishi S."/>
            <person name="Hori S."/>
            <person name="Arai W."/>
            <person name="Tsubouchi T."/>
            <person name="Morono Y."/>
            <person name="Uchiyama I."/>
            <person name="Ito T."/>
            <person name="Fujiyama A."/>
            <person name="Inagaki F."/>
            <person name="Takami H."/>
        </authorList>
    </citation>
    <scope>NUCLEOTIDE SEQUENCE</scope>
    <source>
        <strain evidence="1">Expedition CK06-06</strain>
    </source>
</reference>
<feature type="non-terminal residue" evidence="1">
    <location>
        <position position="1"/>
    </location>
</feature>